<dbReference type="AlphaFoldDB" id="A0AAV9PYX1"/>
<proteinExistence type="predicted"/>
<keyword evidence="4" id="KW-1185">Reference proteome</keyword>
<sequence length="313" mass="34016">MHFANVIISTLMVVAQADLISAKAVVHLPNALRRRHLLNDIERDVTRILRRAPEPQSSGPVLNVATPNNMTNATVATACSDALSKLIKVNNPAGFAACYNILSYDATNKNFEADLRLYQMFAPSGDFSGLAPSDIQIGLIYPSSTTFQPVTNLRRTRRSLEGRQVQGSMAEIQQYSLVGNFESNLDLTKLNDTQVMSLMLPDVKLNAVNSSQSIISGNITADDGAWFVVGKFSGEFKASLVTPTVATAAIAAAAPFVLPGTTFGIFPIGFIVTMAWTVLFFLAFGFGTLGRMKYREVYRKRKAAQAGRTGKRI</sequence>
<accession>A0AAV9PYX1</accession>
<keyword evidence="2" id="KW-0732">Signal</keyword>
<feature type="chain" id="PRO_5043810239" evidence="2">
    <location>
        <begin position="18"/>
        <end position="313"/>
    </location>
</feature>
<evidence type="ECO:0000256" key="2">
    <source>
        <dbReference type="SAM" id="SignalP"/>
    </source>
</evidence>
<organism evidence="3 4">
    <name type="scientific">Vermiconidia calcicola</name>
    <dbReference type="NCBI Taxonomy" id="1690605"/>
    <lineage>
        <taxon>Eukaryota</taxon>
        <taxon>Fungi</taxon>
        <taxon>Dikarya</taxon>
        <taxon>Ascomycota</taxon>
        <taxon>Pezizomycotina</taxon>
        <taxon>Dothideomycetes</taxon>
        <taxon>Dothideomycetidae</taxon>
        <taxon>Mycosphaerellales</taxon>
        <taxon>Extremaceae</taxon>
        <taxon>Vermiconidia</taxon>
    </lineage>
</organism>
<dbReference type="Proteomes" id="UP001345827">
    <property type="component" value="Unassembled WGS sequence"/>
</dbReference>
<evidence type="ECO:0000313" key="4">
    <source>
        <dbReference type="Proteomes" id="UP001345827"/>
    </source>
</evidence>
<feature type="signal peptide" evidence="2">
    <location>
        <begin position="1"/>
        <end position="17"/>
    </location>
</feature>
<gene>
    <name evidence="3" type="ORF">LTR25_008487</name>
</gene>
<name>A0AAV9PYX1_9PEZI</name>
<comment type="caution">
    <text evidence="3">The sequence shown here is derived from an EMBL/GenBank/DDBJ whole genome shotgun (WGS) entry which is preliminary data.</text>
</comment>
<dbReference type="EMBL" id="JAXLQG010000017">
    <property type="protein sequence ID" value="KAK5531378.1"/>
    <property type="molecule type" value="Genomic_DNA"/>
</dbReference>
<keyword evidence="1" id="KW-0812">Transmembrane</keyword>
<keyword evidence="1" id="KW-0472">Membrane</keyword>
<evidence type="ECO:0000256" key="1">
    <source>
        <dbReference type="SAM" id="Phobius"/>
    </source>
</evidence>
<feature type="transmembrane region" description="Helical" evidence="1">
    <location>
        <begin position="264"/>
        <end position="290"/>
    </location>
</feature>
<feature type="transmembrane region" description="Helical" evidence="1">
    <location>
        <begin position="240"/>
        <end position="258"/>
    </location>
</feature>
<protein>
    <submittedName>
        <fullName evidence="3">Uncharacterized protein</fullName>
    </submittedName>
</protein>
<reference evidence="3 4" key="1">
    <citation type="submission" date="2023-06" db="EMBL/GenBank/DDBJ databases">
        <title>Black Yeasts Isolated from many extreme environments.</title>
        <authorList>
            <person name="Coleine C."/>
            <person name="Stajich J.E."/>
            <person name="Selbmann L."/>
        </authorList>
    </citation>
    <scope>NUCLEOTIDE SEQUENCE [LARGE SCALE GENOMIC DNA]</scope>
    <source>
        <strain evidence="3 4">CCFEE 5887</strain>
    </source>
</reference>
<evidence type="ECO:0000313" key="3">
    <source>
        <dbReference type="EMBL" id="KAK5531378.1"/>
    </source>
</evidence>
<keyword evidence="1" id="KW-1133">Transmembrane helix</keyword>